<evidence type="ECO:0000256" key="8">
    <source>
        <dbReference type="RuleBase" id="RU361113"/>
    </source>
</evidence>
<dbReference type="GeneID" id="71997174"/>
<dbReference type="InterPro" id="IPR036259">
    <property type="entry name" value="MFS_trans_sf"/>
</dbReference>
<dbReference type="PRINTS" id="PR01315">
    <property type="entry name" value="BATTENIN"/>
</dbReference>
<reference evidence="10 11" key="1">
    <citation type="journal article" date="2021" name="Environ. Microbiol.">
        <title>Gene family expansions and transcriptome signatures uncover fungal adaptations to wood decay.</title>
        <authorList>
            <person name="Hage H."/>
            <person name="Miyauchi S."/>
            <person name="Viragh M."/>
            <person name="Drula E."/>
            <person name="Min B."/>
            <person name="Chaduli D."/>
            <person name="Navarro D."/>
            <person name="Favel A."/>
            <person name="Norest M."/>
            <person name="Lesage-Meessen L."/>
            <person name="Balint B."/>
            <person name="Merenyi Z."/>
            <person name="de Eugenio L."/>
            <person name="Morin E."/>
            <person name="Martinez A.T."/>
            <person name="Baldrian P."/>
            <person name="Stursova M."/>
            <person name="Martinez M.J."/>
            <person name="Novotny C."/>
            <person name="Magnuson J.K."/>
            <person name="Spatafora J.W."/>
            <person name="Maurice S."/>
            <person name="Pangilinan J."/>
            <person name="Andreopoulos W."/>
            <person name="LaButti K."/>
            <person name="Hundley H."/>
            <person name="Na H."/>
            <person name="Kuo A."/>
            <person name="Barry K."/>
            <person name="Lipzen A."/>
            <person name="Henrissat B."/>
            <person name="Riley R."/>
            <person name="Ahrendt S."/>
            <person name="Nagy L.G."/>
            <person name="Grigoriev I.V."/>
            <person name="Martin F."/>
            <person name="Rosso M.N."/>
        </authorList>
    </citation>
    <scope>NUCLEOTIDE SEQUENCE [LARGE SCALE GENOMIC DNA]</scope>
    <source>
        <strain evidence="10 11">CIRM-BRFM 1785</strain>
    </source>
</reference>
<keyword evidence="7 8" id="KW-0472">Membrane</keyword>
<evidence type="ECO:0000256" key="1">
    <source>
        <dbReference type="ARBA" id="ARBA00004127"/>
    </source>
</evidence>
<name>A0ABQ8KBZ8_9APHY</name>
<dbReference type="PANTHER" id="PTHR10981:SF0">
    <property type="entry name" value="BATTENIN"/>
    <property type="match status" value="1"/>
</dbReference>
<feature type="region of interest" description="Disordered" evidence="9">
    <location>
        <begin position="1"/>
        <end position="22"/>
    </location>
</feature>
<feature type="transmembrane region" description="Helical" evidence="8">
    <location>
        <begin position="393"/>
        <end position="415"/>
    </location>
</feature>
<evidence type="ECO:0000256" key="2">
    <source>
        <dbReference type="ARBA" id="ARBA00007467"/>
    </source>
</evidence>
<evidence type="ECO:0000256" key="6">
    <source>
        <dbReference type="ARBA" id="ARBA00022989"/>
    </source>
</evidence>
<dbReference type="Pfam" id="PF02487">
    <property type="entry name" value="CLN3"/>
    <property type="match status" value="1"/>
</dbReference>
<evidence type="ECO:0000256" key="5">
    <source>
        <dbReference type="ARBA" id="ARBA00022970"/>
    </source>
</evidence>
<comment type="caution">
    <text evidence="10">The sequence shown here is derived from an EMBL/GenBank/DDBJ whole genome shotgun (WGS) entry which is preliminary data.</text>
</comment>
<feature type="transmembrane region" description="Helical" evidence="8">
    <location>
        <begin position="127"/>
        <end position="148"/>
    </location>
</feature>
<evidence type="ECO:0000256" key="7">
    <source>
        <dbReference type="ARBA" id="ARBA00023136"/>
    </source>
</evidence>
<evidence type="ECO:0000256" key="3">
    <source>
        <dbReference type="ARBA" id="ARBA00022448"/>
    </source>
</evidence>
<comment type="subcellular location">
    <subcellularLocation>
        <location evidence="1">Endomembrane system</location>
        <topology evidence="1">Multi-pass membrane protein</topology>
    </subcellularLocation>
    <subcellularLocation>
        <location evidence="8">Vacuole membrane</location>
        <topology evidence="8">Multi-pass membrane protein</topology>
    </subcellularLocation>
</comment>
<feature type="transmembrane region" description="Helical" evidence="8">
    <location>
        <begin position="103"/>
        <end position="121"/>
    </location>
</feature>
<dbReference type="RefSeq" id="XP_047777325.1">
    <property type="nucleotide sequence ID" value="XM_047916442.1"/>
</dbReference>
<feature type="transmembrane region" description="Helical" evidence="8">
    <location>
        <begin position="43"/>
        <end position="65"/>
    </location>
</feature>
<organism evidence="10 11">
    <name type="scientific">Rhodofomes roseus</name>
    <dbReference type="NCBI Taxonomy" id="34475"/>
    <lineage>
        <taxon>Eukaryota</taxon>
        <taxon>Fungi</taxon>
        <taxon>Dikarya</taxon>
        <taxon>Basidiomycota</taxon>
        <taxon>Agaricomycotina</taxon>
        <taxon>Agaricomycetes</taxon>
        <taxon>Polyporales</taxon>
        <taxon>Rhodofomes</taxon>
    </lineage>
</organism>
<comment type="similarity">
    <text evidence="2 8">Belongs to the battenin family.</text>
</comment>
<dbReference type="InterPro" id="IPR003492">
    <property type="entry name" value="Battenin_disease_Cln3"/>
</dbReference>
<keyword evidence="11" id="KW-1185">Reference proteome</keyword>
<proteinExistence type="inferred from homology"/>
<feature type="transmembrane region" description="Helical" evidence="8">
    <location>
        <begin position="357"/>
        <end position="378"/>
    </location>
</feature>
<dbReference type="SUPFAM" id="SSF103473">
    <property type="entry name" value="MFS general substrate transporter"/>
    <property type="match status" value="1"/>
</dbReference>
<keyword evidence="3" id="KW-0813">Transport</keyword>
<keyword evidence="5" id="KW-0029">Amino-acid transport</keyword>
<keyword evidence="8" id="KW-0926">Vacuole</keyword>
<dbReference type="Proteomes" id="UP000814176">
    <property type="component" value="Unassembled WGS sequence"/>
</dbReference>
<keyword evidence="4 8" id="KW-0812">Transmembrane</keyword>
<accession>A0ABQ8KBZ8</accession>
<sequence>MRAGRSEDTAEAESDGLLPSGHDETLLDTAGQKEAPRSLLRKLGLSFFLFGLINNVLYVIILSAALDLVPPSTPKGIIAFCNIFPSLLVKLGWPYLLRGRVRYAMRLVGCAAVSVLGMWIIAAFDSLFMRLLGICCASFSSGLGELTFLQLSTRYHPPSVAGHSVGYFASGTGAAGLVGAFLWWELRGLGVRTGVGLSSVLPLVIPLTYFLLLPKPSAVSSVDLPSTTLPDSVVAAEYTALSSSEEDALGQVPVQDTAAIGAKTGVGVALSMEDKWRLVKPLVGRYMMPLFCVYLFEYTINQGIAPTLIYPVPTPAEYPLMSKIIHSIRDYYPLWQLVYQASVFLSRSTLSLGLPPLPAALLSVPAIVQAFVLLILALESAVGLFDGGRDGGALAFGLVFGLISIEGICGGLAYVNVYHRVNQEADAQGVALDTEESRERARQEREFKIGSIGIADGAGILLASIVSVPTEMKLCRTQVGRGRTLCEGL</sequence>
<dbReference type="EMBL" id="JADCUA010000014">
    <property type="protein sequence ID" value="KAH9834839.1"/>
    <property type="molecule type" value="Genomic_DNA"/>
</dbReference>
<evidence type="ECO:0000256" key="4">
    <source>
        <dbReference type="ARBA" id="ARBA00022692"/>
    </source>
</evidence>
<feature type="transmembrane region" description="Helical" evidence="8">
    <location>
        <begin position="160"/>
        <end position="184"/>
    </location>
</feature>
<protein>
    <recommendedName>
        <fullName evidence="8">Protein BTN</fullName>
    </recommendedName>
</protein>
<dbReference type="PANTHER" id="PTHR10981">
    <property type="entry name" value="BATTENIN"/>
    <property type="match status" value="1"/>
</dbReference>
<keyword evidence="6 8" id="KW-1133">Transmembrane helix</keyword>
<feature type="transmembrane region" description="Helical" evidence="8">
    <location>
        <begin position="190"/>
        <end position="212"/>
    </location>
</feature>
<evidence type="ECO:0000313" key="11">
    <source>
        <dbReference type="Proteomes" id="UP000814176"/>
    </source>
</evidence>
<evidence type="ECO:0000256" key="9">
    <source>
        <dbReference type="SAM" id="MobiDB-lite"/>
    </source>
</evidence>
<gene>
    <name evidence="10" type="ORF">C8Q71DRAFT_126931</name>
</gene>
<feature type="transmembrane region" description="Helical" evidence="8">
    <location>
        <begin position="77"/>
        <end position="96"/>
    </location>
</feature>
<evidence type="ECO:0000313" key="10">
    <source>
        <dbReference type="EMBL" id="KAH9834839.1"/>
    </source>
</evidence>